<feature type="domain" description="DUF3741" evidence="3">
    <location>
        <begin position="17"/>
        <end position="34"/>
    </location>
</feature>
<dbReference type="Proteomes" id="UP001085076">
    <property type="component" value="Miscellaneous, Linkage group lg05"/>
</dbReference>
<dbReference type="PANTHER" id="PTHR37751">
    <property type="entry name" value="LOW PROTEIN: M-PHASE INDUCER PHOSPHATASE-LIKE PROTEIN"/>
    <property type="match status" value="1"/>
</dbReference>
<evidence type="ECO:0000313" key="5">
    <source>
        <dbReference type="Proteomes" id="UP001085076"/>
    </source>
</evidence>
<organism evidence="4 5">
    <name type="scientific">Dioscorea zingiberensis</name>
    <dbReference type="NCBI Taxonomy" id="325984"/>
    <lineage>
        <taxon>Eukaryota</taxon>
        <taxon>Viridiplantae</taxon>
        <taxon>Streptophyta</taxon>
        <taxon>Embryophyta</taxon>
        <taxon>Tracheophyta</taxon>
        <taxon>Spermatophyta</taxon>
        <taxon>Magnoliopsida</taxon>
        <taxon>Liliopsida</taxon>
        <taxon>Dioscoreales</taxon>
        <taxon>Dioscoreaceae</taxon>
        <taxon>Dioscorea</taxon>
    </lineage>
</organism>
<proteinExistence type="predicted"/>
<dbReference type="InterPro" id="IPR032795">
    <property type="entry name" value="DUF3741-assoc"/>
</dbReference>
<name>A0A9D5CE36_9LILI</name>
<evidence type="ECO:0000256" key="1">
    <source>
        <dbReference type="SAM" id="MobiDB-lite"/>
    </source>
</evidence>
<reference evidence="4" key="2">
    <citation type="journal article" date="2022" name="Hortic Res">
        <title>The genome of Dioscorea zingiberensis sheds light on the biosynthesis, origin and evolution of the medicinally important diosgenin saponins.</title>
        <authorList>
            <person name="Li Y."/>
            <person name="Tan C."/>
            <person name="Li Z."/>
            <person name="Guo J."/>
            <person name="Li S."/>
            <person name="Chen X."/>
            <person name="Wang C."/>
            <person name="Dai X."/>
            <person name="Yang H."/>
            <person name="Song W."/>
            <person name="Hou L."/>
            <person name="Xu J."/>
            <person name="Tong Z."/>
            <person name="Xu A."/>
            <person name="Yuan X."/>
            <person name="Wang W."/>
            <person name="Yang Q."/>
            <person name="Chen L."/>
            <person name="Sun Z."/>
            <person name="Wang K."/>
            <person name="Pan B."/>
            <person name="Chen J."/>
            <person name="Bao Y."/>
            <person name="Liu F."/>
            <person name="Qi X."/>
            <person name="Gang D.R."/>
            <person name="Wen J."/>
            <person name="Li J."/>
        </authorList>
    </citation>
    <scope>NUCLEOTIDE SEQUENCE</scope>
    <source>
        <strain evidence="4">Dzin_1.0</strain>
    </source>
</reference>
<dbReference type="Pfam" id="PF14309">
    <property type="entry name" value="DUF4378"/>
    <property type="match status" value="1"/>
</dbReference>
<evidence type="ECO:0000313" key="4">
    <source>
        <dbReference type="EMBL" id="KAJ0971048.1"/>
    </source>
</evidence>
<dbReference type="EMBL" id="JAGGNH010000005">
    <property type="protein sequence ID" value="KAJ0971048.1"/>
    <property type="molecule type" value="Genomic_DNA"/>
</dbReference>
<sequence>MEYCLEEERSSQVETPRSPGIVARLMGLELLPDSPVFYSVNSTSPTLKNTPHDHHSQKKKKQHHPRKPLQIKNTNTMNCSPPPSPLSQKSKPRIRASSRHRDENENDLERVKQCCINNRNREAKKQRIALSSRTEEQEDEFQYVRSVLLHAFQFKYYSHSHLINPAIFHLLELQLKFPTSSQLQHRWNRKLLFHLVGEIVGDLIHYQGFSNNMLGRVWREIRNYPLAHCRVIGDIDALIAGDLLRGNVRQLLHHPAVAEEAARVVAEVEKDILDELVKEMFTKMYV</sequence>
<dbReference type="OrthoDB" id="1939700at2759"/>
<protein>
    <recommendedName>
        <fullName evidence="6">DUF3741 domain-containing protein</fullName>
    </recommendedName>
</protein>
<dbReference type="PANTHER" id="PTHR37751:SF1">
    <property type="entry name" value="LOW PROTEIN: M-PHASE INDUCER PHOSPHATASE-LIKE PROTEIN"/>
    <property type="match status" value="1"/>
</dbReference>
<feature type="domain" description="DUF4378" evidence="2">
    <location>
        <begin position="140"/>
        <end position="279"/>
    </location>
</feature>
<dbReference type="AlphaFoldDB" id="A0A9D5CE36"/>
<accession>A0A9D5CE36</accession>
<dbReference type="InterPro" id="IPR025486">
    <property type="entry name" value="DUF4378"/>
</dbReference>
<evidence type="ECO:0000259" key="3">
    <source>
        <dbReference type="Pfam" id="PF14383"/>
    </source>
</evidence>
<feature type="compositionally biased region" description="Basic residues" evidence="1">
    <location>
        <begin position="55"/>
        <end position="69"/>
    </location>
</feature>
<dbReference type="Pfam" id="PF14383">
    <property type="entry name" value="VARLMGL"/>
    <property type="match status" value="1"/>
</dbReference>
<evidence type="ECO:0000259" key="2">
    <source>
        <dbReference type="Pfam" id="PF14309"/>
    </source>
</evidence>
<evidence type="ECO:0008006" key="6">
    <source>
        <dbReference type="Google" id="ProtNLM"/>
    </source>
</evidence>
<comment type="caution">
    <text evidence="4">The sequence shown here is derived from an EMBL/GenBank/DDBJ whole genome shotgun (WGS) entry which is preliminary data.</text>
</comment>
<keyword evidence="5" id="KW-1185">Reference proteome</keyword>
<feature type="region of interest" description="Disordered" evidence="1">
    <location>
        <begin position="41"/>
        <end position="106"/>
    </location>
</feature>
<reference evidence="4" key="1">
    <citation type="submission" date="2021-03" db="EMBL/GenBank/DDBJ databases">
        <authorList>
            <person name="Li Z."/>
            <person name="Yang C."/>
        </authorList>
    </citation>
    <scope>NUCLEOTIDE SEQUENCE</scope>
    <source>
        <strain evidence="4">Dzin_1.0</strain>
        <tissue evidence="4">Leaf</tissue>
    </source>
</reference>
<gene>
    <name evidence="4" type="ORF">J5N97_019007</name>
</gene>